<feature type="compositionally biased region" description="Basic and acidic residues" evidence="1">
    <location>
        <begin position="105"/>
        <end position="120"/>
    </location>
</feature>
<protein>
    <submittedName>
        <fullName evidence="2">Uncharacterized protein</fullName>
    </submittedName>
</protein>
<evidence type="ECO:0000256" key="1">
    <source>
        <dbReference type="SAM" id="MobiDB-lite"/>
    </source>
</evidence>
<feature type="region of interest" description="Disordered" evidence="1">
    <location>
        <begin position="105"/>
        <end position="137"/>
    </location>
</feature>
<organism evidence="2">
    <name type="scientific">Marseillevirus LCMAC101</name>
    <dbReference type="NCBI Taxonomy" id="2506602"/>
    <lineage>
        <taxon>Viruses</taxon>
        <taxon>Varidnaviria</taxon>
        <taxon>Bamfordvirae</taxon>
        <taxon>Nucleocytoviricota</taxon>
        <taxon>Megaviricetes</taxon>
        <taxon>Pimascovirales</taxon>
        <taxon>Pimascovirales incertae sedis</taxon>
        <taxon>Marseilleviridae</taxon>
    </lineage>
</organism>
<dbReference type="EMBL" id="MK500329">
    <property type="protein sequence ID" value="QBK86068.1"/>
    <property type="molecule type" value="Genomic_DNA"/>
</dbReference>
<evidence type="ECO:0000313" key="2">
    <source>
        <dbReference type="EMBL" id="QBK86068.1"/>
    </source>
</evidence>
<gene>
    <name evidence="2" type="ORF">LCMAC101_06630</name>
</gene>
<name>A0A481YS82_9VIRU</name>
<accession>A0A481YS82</accession>
<sequence length="193" mass="22861">MHAKKCKKFISSYKKTCKDLWSAECAVNMTDAQLDDMALMAQMCMYARIKYSDECLGGRNNSAHLGAIKKMEKIATRCNKIKNKKKDDDQYLSDIRVGYEKQLEEAEKKEKKGLSKGQKERARRKRKIEREKEEPEELWINVEERKESEEGVLWIGSQERERRKRGEQRFDWAESAMMREDMDYDTPVIFVNE</sequence>
<proteinExistence type="predicted"/>
<reference evidence="2" key="1">
    <citation type="journal article" date="2019" name="MBio">
        <title>Virus Genomes from Deep Sea Sediments Expand the Ocean Megavirome and Support Independent Origins of Viral Gigantism.</title>
        <authorList>
            <person name="Backstrom D."/>
            <person name="Yutin N."/>
            <person name="Jorgensen S.L."/>
            <person name="Dharamshi J."/>
            <person name="Homa F."/>
            <person name="Zaremba-Niedwiedzka K."/>
            <person name="Spang A."/>
            <person name="Wolf Y.I."/>
            <person name="Koonin E.V."/>
            <person name="Ettema T.J."/>
        </authorList>
    </citation>
    <scope>NUCLEOTIDE SEQUENCE</scope>
</reference>